<keyword evidence="1" id="KW-0175">Coiled coil</keyword>
<protein>
    <submittedName>
        <fullName evidence="3">Uncharacterized protein</fullName>
    </submittedName>
</protein>
<sequence length="327" mass="36601">MRIPILLAFGVEDLTTARRQHLARRHMVSYRCRRCWRSFDTRREAAAHPEDGNCSIKERPATERFMRADDESVVEAYAGNAVDVWWALFRVLVPEVYGVDDDVLKTLYFPYYGAQAMAPIFLPPVTLPDHILQSVPATPWHGDTGVTDHLNPNLAQASLAAPTSFPARSSLSTAPVSAYTFNSQAFSLPIYQMTVSSAPPTQTPADNSVASLDFDIFDTDMDPSGLIHMSLEPPPPHVTPPEEPSPPHLQSQVQQRLYDRLAQRLEQAEAENETLREANRVNRAELIRMEKLLESVLATETTLGENAYERLSQVANMTVAVKKRMVC</sequence>
<organism evidence="3 4">
    <name type="scientific">Immersiella caudata</name>
    <dbReference type="NCBI Taxonomy" id="314043"/>
    <lineage>
        <taxon>Eukaryota</taxon>
        <taxon>Fungi</taxon>
        <taxon>Dikarya</taxon>
        <taxon>Ascomycota</taxon>
        <taxon>Pezizomycotina</taxon>
        <taxon>Sordariomycetes</taxon>
        <taxon>Sordariomycetidae</taxon>
        <taxon>Sordariales</taxon>
        <taxon>Lasiosphaeriaceae</taxon>
        <taxon>Immersiella</taxon>
    </lineage>
</organism>
<reference evidence="3" key="1">
    <citation type="submission" date="2023-06" db="EMBL/GenBank/DDBJ databases">
        <title>Genome-scale phylogeny and comparative genomics of the fungal order Sordariales.</title>
        <authorList>
            <consortium name="Lawrence Berkeley National Laboratory"/>
            <person name="Hensen N."/>
            <person name="Bonometti L."/>
            <person name="Westerberg I."/>
            <person name="Brannstrom I.O."/>
            <person name="Guillou S."/>
            <person name="Cros-Aarteil S."/>
            <person name="Calhoun S."/>
            <person name="Haridas S."/>
            <person name="Kuo A."/>
            <person name="Mondo S."/>
            <person name="Pangilinan J."/>
            <person name="Riley R."/>
            <person name="Labutti K."/>
            <person name="Andreopoulos B."/>
            <person name="Lipzen A."/>
            <person name="Chen C."/>
            <person name="Yanf M."/>
            <person name="Daum C."/>
            <person name="Ng V."/>
            <person name="Clum A."/>
            <person name="Steindorff A."/>
            <person name="Ohm R."/>
            <person name="Martin F."/>
            <person name="Silar P."/>
            <person name="Natvig D."/>
            <person name="Lalanne C."/>
            <person name="Gautier V."/>
            <person name="Ament-Velasquez S.L."/>
            <person name="Kruys A."/>
            <person name="Hutchinson M.I."/>
            <person name="Powell A.J."/>
            <person name="Barry K."/>
            <person name="Miller A.N."/>
            <person name="Grigoriev I.V."/>
            <person name="Debuchy R."/>
            <person name="Gladieux P."/>
            <person name="Thoren M.H."/>
            <person name="Johannesson H."/>
        </authorList>
    </citation>
    <scope>NUCLEOTIDE SEQUENCE</scope>
    <source>
        <strain evidence="3">CBS 606.72</strain>
    </source>
</reference>
<feature type="region of interest" description="Disordered" evidence="2">
    <location>
        <begin position="231"/>
        <end position="251"/>
    </location>
</feature>
<comment type="caution">
    <text evidence="3">The sequence shown here is derived from an EMBL/GenBank/DDBJ whole genome shotgun (WGS) entry which is preliminary data.</text>
</comment>
<evidence type="ECO:0000313" key="4">
    <source>
        <dbReference type="Proteomes" id="UP001175000"/>
    </source>
</evidence>
<feature type="compositionally biased region" description="Pro residues" evidence="2">
    <location>
        <begin position="232"/>
        <end position="247"/>
    </location>
</feature>
<proteinExistence type="predicted"/>
<feature type="coiled-coil region" evidence="1">
    <location>
        <begin position="251"/>
        <end position="285"/>
    </location>
</feature>
<name>A0AA40BV11_9PEZI</name>
<evidence type="ECO:0000313" key="3">
    <source>
        <dbReference type="EMBL" id="KAK0614647.1"/>
    </source>
</evidence>
<evidence type="ECO:0000256" key="1">
    <source>
        <dbReference type="SAM" id="Coils"/>
    </source>
</evidence>
<evidence type="ECO:0000256" key="2">
    <source>
        <dbReference type="SAM" id="MobiDB-lite"/>
    </source>
</evidence>
<accession>A0AA40BV11</accession>
<dbReference type="EMBL" id="JAULSU010000006">
    <property type="protein sequence ID" value="KAK0614647.1"/>
    <property type="molecule type" value="Genomic_DNA"/>
</dbReference>
<dbReference type="Proteomes" id="UP001175000">
    <property type="component" value="Unassembled WGS sequence"/>
</dbReference>
<dbReference type="AlphaFoldDB" id="A0AA40BV11"/>
<keyword evidence="4" id="KW-1185">Reference proteome</keyword>
<gene>
    <name evidence="3" type="ORF">B0T14DRAFT_528845</name>
</gene>